<accession>A0A938X3T4</accession>
<name>A0A938X3T4_9CLOT</name>
<dbReference type="RefSeq" id="WP_204909859.1">
    <property type="nucleotide sequence ID" value="NZ_JACJLV010000074.1"/>
</dbReference>
<dbReference type="Proteomes" id="UP000713880">
    <property type="component" value="Unassembled WGS sequence"/>
</dbReference>
<reference evidence="1" key="2">
    <citation type="journal article" date="2021" name="Sci. Rep.">
        <title>The distribution of antibiotic resistance genes in chicken gut microbiota commensals.</title>
        <authorList>
            <person name="Juricova H."/>
            <person name="Matiasovicova J."/>
            <person name="Kubasova T."/>
            <person name="Cejkova D."/>
            <person name="Rychlik I."/>
        </authorList>
    </citation>
    <scope>NUCLEOTIDE SEQUENCE</scope>
    <source>
        <strain evidence="1">An420c</strain>
    </source>
</reference>
<organism evidence="1 2">
    <name type="scientific">Mordavella massiliensis</name>
    <dbReference type="NCBI Taxonomy" id="1871024"/>
    <lineage>
        <taxon>Bacteria</taxon>
        <taxon>Bacillati</taxon>
        <taxon>Bacillota</taxon>
        <taxon>Clostridia</taxon>
        <taxon>Eubacteriales</taxon>
        <taxon>Clostridiaceae</taxon>
        <taxon>Mordavella</taxon>
    </lineage>
</organism>
<protein>
    <submittedName>
        <fullName evidence="1">Uncharacterized protein</fullName>
    </submittedName>
</protein>
<dbReference type="EMBL" id="JACJLV010000074">
    <property type="protein sequence ID" value="MBM6827887.1"/>
    <property type="molecule type" value="Genomic_DNA"/>
</dbReference>
<evidence type="ECO:0000313" key="1">
    <source>
        <dbReference type="EMBL" id="MBM6827887.1"/>
    </source>
</evidence>
<keyword evidence="2" id="KW-1185">Reference proteome</keyword>
<proteinExistence type="predicted"/>
<evidence type="ECO:0000313" key="2">
    <source>
        <dbReference type="Proteomes" id="UP000713880"/>
    </source>
</evidence>
<dbReference type="AlphaFoldDB" id="A0A938X3T4"/>
<reference evidence="1" key="1">
    <citation type="submission" date="2020-08" db="EMBL/GenBank/DDBJ databases">
        <authorList>
            <person name="Cejkova D."/>
            <person name="Kubasova T."/>
            <person name="Jahodarova E."/>
            <person name="Rychlik I."/>
        </authorList>
    </citation>
    <scope>NUCLEOTIDE SEQUENCE</scope>
    <source>
        <strain evidence="1">An420c</strain>
    </source>
</reference>
<comment type="caution">
    <text evidence="1">The sequence shown here is derived from an EMBL/GenBank/DDBJ whole genome shotgun (WGS) entry which is preliminary data.</text>
</comment>
<sequence>MPLMNTSFTPESCRDYIQGMEDGPRKDIALVEYHYFSGQMDKAMQEAELYLICPDVACRFSACLIYAYANLSVGQIQHARYTLNPFPAICLHLVAEMDYMNLKQTEAHTAICWCIGNRMAGRPV</sequence>
<gene>
    <name evidence="1" type="ORF">H6A13_12440</name>
</gene>